<keyword evidence="3" id="KW-0378">Hydrolase</keyword>
<dbReference type="EC" id="3.1.2.20" evidence="5"/>
<reference evidence="11 12" key="1">
    <citation type="submission" date="2019-12" db="EMBL/GenBank/DDBJ databases">
        <title>Genomic-based taxomic classification of the family Erythrobacteraceae.</title>
        <authorList>
            <person name="Xu L."/>
        </authorList>
    </citation>
    <scope>NUCLEOTIDE SEQUENCE [LARGE SCALE GENOMIC DNA]</scope>
    <source>
        <strain evidence="11 12">MCCC 1K01500</strain>
    </source>
</reference>
<dbReference type="FunFam" id="2.40.160.210:FF:000001">
    <property type="entry name" value="Acyl-CoA thioesterase II"/>
    <property type="match status" value="1"/>
</dbReference>
<evidence type="ECO:0000313" key="11">
    <source>
        <dbReference type="EMBL" id="MXO60211.1"/>
    </source>
</evidence>
<evidence type="ECO:0000256" key="5">
    <source>
        <dbReference type="ARBA" id="ARBA00038894"/>
    </source>
</evidence>
<dbReference type="OrthoDB" id="9781019at2"/>
<evidence type="ECO:0000256" key="1">
    <source>
        <dbReference type="ARBA" id="ARBA00006538"/>
    </source>
</evidence>
<organism evidence="11 12">
    <name type="scientific">Croceibacterium salegens</name>
    <dbReference type="NCBI Taxonomy" id="1737568"/>
    <lineage>
        <taxon>Bacteria</taxon>
        <taxon>Pseudomonadati</taxon>
        <taxon>Pseudomonadota</taxon>
        <taxon>Alphaproteobacteria</taxon>
        <taxon>Sphingomonadales</taxon>
        <taxon>Erythrobacteraceae</taxon>
        <taxon>Croceibacterium</taxon>
    </lineage>
</organism>
<dbReference type="PANTHER" id="PTHR11066">
    <property type="entry name" value="ACYL-COA THIOESTERASE"/>
    <property type="match status" value="1"/>
</dbReference>
<dbReference type="Pfam" id="PF13622">
    <property type="entry name" value="4HBT_3"/>
    <property type="match status" value="1"/>
</dbReference>
<comment type="caution">
    <text evidence="11">The sequence shown here is derived from an EMBL/GenBank/DDBJ whole genome shotgun (WGS) entry which is preliminary data.</text>
</comment>
<dbReference type="InterPro" id="IPR029069">
    <property type="entry name" value="HotDog_dom_sf"/>
</dbReference>
<dbReference type="SUPFAM" id="SSF54637">
    <property type="entry name" value="Thioesterase/thiol ester dehydrase-isomerase"/>
    <property type="match status" value="2"/>
</dbReference>
<dbReference type="InterPro" id="IPR042171">
    <property type="entry name" value="Acyl-CoA_hotdog"/>
</dbReference>
<dbReference type="EMBL" id="WTYM01000046">
    <property type="protein sequence ID" value="MXO60211.1"/>
    <property type="molecule type" value="Genomic_DNA"/>
</dbReference>
<evidence type="ECO:0000256" key="8">
    <source>
        <dbReference type="ARBA" id="ARBA00079653"/>
    </source>
</evidence>
<feature type="domain" description="Acyl-CoA thioesterase-like N-terminal HotDog" evidence="10">
    <location>
        <begin position="34"/>
        <end position="114"/>
    </location>
</feature>
<dbReference type="InterPro" id="IPR003703">
    <property type="entry name" value="Acyl_CoA_thio"/>
</dbReference>
<dbReference type="Gene3D" id="2.40.160.210">
    <property type="entry name" value="Acyl-CoA thioesterase, double hotdog domain"/>
    <property type="match status" value="1"/>
</dbReference>
<evidence type="ECO:0000259" key="9">
    <source>
        <dbReference type="Pfam" id="PF02551"/>
    </source>
</evidence>
<evidence type="ECO:0000256" key="7">
    <source>
        <dbReference type="ARBA" id="ARBA00071120"/>
    </source>
</evidence>
<dbReference type="CDD" id="cd03444">
    <property type="entry name" value="Thioesterase_II_repeat1"/>
    <property type="match status" value="1"/>
</dbReference>
<evidence type="ECO:0000256" key="4">
    <source>
        <dbReference type="ARBA" id="ARBA00023098"/>
    </source>
</evidence>
<comment type="similarity">
    <text evidence="1">Belongs to the C/M/P thioester hydrolase family.</text>
</comment>
<evidence type="ECO:0000256" key="6">
    <source>
        <dbReference type="ARBA" id="ARBA00050943"/>
    </source>
</evidence>
<comment type="subunit">
    <text evidence="2">Homotetramer.</text>
</comment>
<dbReference type="CDD" id="cd03445">
    <property type="entry name" value="Thioesterase_II_repeat2"/>
    <property type="match status" value="1"/>
</dbReference>
<accession>A0A6I4SW39</accession>
<name>A0A6I4SW39_9SPHN</name>
<dbReference type="AlphaFoldDB" id="A0A6I4SW39"/>
<keyword evidence="4" id="KW-0443">Lipid metabolism</keyword>
<dbReference type="Proteomes" id="UP000433652">
    <property type="component" value="Unassembled WGS sequence"/>
</dbReference>
<evidence type="ECO:0000259" key="10">
    <source>
        <dbReference type="Pfam" id="PF13622"/>
    </source>
</evidence>
<comment type="catalytic activity">
    <reaction evidence="6">
        <text>a fatty acyl-CoA + H2O = a fatty acid + CoA + H(+)</text>
        <dbReference type="Rhea" id="RHEA:16781"/>
        <dbReference type="ChEBI" id="CHEBI:15377"/>
        <dbReference type="ChEBI" id="CHEBI:15378"/>
        <dbReference type="ChEBI" id="CHEBI:28868"/>
        <dbReference type="ChEBI" id="CHEBI:57287"/>
        <dbReference type="ChEBI" id="CHEBI:77636"/>
        <dbReference type="EC" id="3.1.2.20"/>
    </reaction>
    <physiologicalReaction direction="left-to-right" evidence="6">
        <dbReference type="Rhea" id="RHEA:16782"/>
    </physiologicalReaction>
</comment>
<feature type="domain" description="Acyl-CoA thioesterase 2 C-terminal" evidence="9">
    <location>
        <begin position="181"/>
        <end position="287"/>
    </location>
</feature>
<keyword evidence="12" id="KW-1185">Reference proteome</keyword>
<evidence type="ECO:0000256" key="2">
    <source>
        <dbReference type="ARBA" id="ARBA00011881"/>
    </source>
</evidence>
<dbReference type="GO" id="GO:0006637">
    <property type="term" value="P:acyl-CoA metabolic process"/>
    <property type="evidence" value="ECO:0007669"/>
    <property type="project" value="InterPro"/>
</dbReference>
<dbReference type="InterPro" id="IPR049449">
    <property type="entry name" value="TesB_ACOT8-like_N"/>
</dbReference>
<sequence length="292" mass="32518">MADPTPEVFVAQLLELLTLKPLGNDRFEGPRRVEGIGRVFGGQVVAQALVAALETVDADRPAHSLHAYFLRGASEDYPIEFEVTRVFDGGSFSNRRLTATQQGKPVFACSASFHKHEDGYEHQSAMMPDVAGPDELESEHVLLARHWDEIAPNAPPIMLRPRPIEVRSINPGDLLDREPGEPRQYVWFRVRSPLPDDPLLHRAILAYWSDMRLMATSLLPHPISFARGDVRGASLDHALWFHADARVDQWLLYAMESPWTGGARGLNHGQIFTGDGTLVASVAQEGMFRAVR</sequence>
<dbReference type="PANTHER" id="PTHR11066:SF34">
    <property type="entry name" value="ACYL-COENZYME A THIOESTERASE 8"/>
    <property type="match status" value="1"/>
</dbReference>
<evidence type="ECO:0000256" key="3">
    <source>
        <dbReference type="ARBA" id="ARBA00022801"/>
    </source>
</evidence>
<dbReference type="InterPro" id="IPR025652">
    <property type="entry name" value="TesB_C"/>
</dbReference>
<proteinExistence type="inferred from homology"/>
<dbReference type="RefSeq" id="WP_159795652.1">
    <property type="nucleotide sequence ID" value="NZ_WTYM01000046.1"/>
</dbReference>
<dbReference type="GO" id="GO:0009062">
    <property type="term" value="P:fatty acid catabolic process"/>
    <property type="evidence" value="ECO:0007669"/>
    <property type="project" value="TreeGrafter"/>
</dbReference>
<evidence type="ECO:0000313" key="12">
    <source>
        <dbReference type="Proteomes" id="UP000433652"/>
    </source>
</evidence>
<gene>
    <name evidence="11" type="ORF">GRI89_11740</name>
</gene>
<dbReference type="GO" id="GO:0047617">
    <property type="term" value="F:fatty acyl-CoA hydrolase activity"/>
    <property type="evidence" value="ECO:0007669"/>
    <property type="project" value="UniProtKB-EC"/>
</dbReference>
<protein>
    <recommendedName>
        <fullName evidence="7">Acyl-CoA thioesterase 2</fullName>
        <ecNumber evidence="5">3.1.2.20</ecNumber>
    </recommendedName>
    <alternativeName>
        <fullName evidence="8">Thioesterase II</fullName>
    </alternativeName>
</protein>
<dbReference type="Pfam" id="PF02551">
    <property type="entry name" value="Acyl_CoA_thio"/>
    <property type="match status" value="1"/>
</dbReference>